<evidence type="ECO:0000313" key="1">
    <source>
        <dbReference type="EMBL" id="CAB4037525.1"/>
    </source>
</evidence>
<sequence length="1284" mass="147659">ISWDFTVSDISKTWICEMLDSIATKYIRKWLEFPVSATLSNVLFPQNKFGLNIILPSTKFIQCQTVSRSALKYSPNVDINNLWAVTSTNKNVQYDIYKDTKDVLKAVRKENEQRLQNHLISQGSFFSSIMNHSTSTFNSLWSSVQSKLPKNIFNFTIRYINNTLPTRKNLSKWGLSSTSDCSFCSSPETLLHVIAGCKTYLDEGRFTWRHDSVLNFLASTLTAVKNSTLYADIPGFMNPSVITGDRLRPDLLLVTETRCLYILELTVGYESNLLVNANRKRQKYRDLINEQEADYDKVKFVNLSLSTLGVFGRSCKNFDGMLSSLKCDAKTYLTDLIRAVWLSGTIPSEWKKACTILIHKKGDTNTPSNFQPITLETIPLKVFTSCLRNAMYSFLTVNNFIEHNIQKGFTPNMSGTLEHTAQMANIINKARIKQRSLVITLLDLKNAFGEVHHNLITFVLDYHHIPEHVKLIIKSLYTDFKTSIITSEFRTPFIPVRRGVLQGDCLSPLLFNMCFNTFIQHIKTDKYRQFGFSLQFLNPIHWFQFADDAAVISSQESENQHLLNRFSIWCQWSNMIIRVDKCSTFGIKKALTKSIQYLPKLLINKQLIPKINIGEAFQYLGRYFSFNMSDEHHKSELISLVEELMADIDSKPLHPKNKILLYSRYLLSKLSWHFTVSSVSKTWVTENIDSKVNSYIPLKTSPNEAINDLWKATSNSKNIQYDVYNSTKQVLKDFRSGQEDKLHTQLTCQGSFFTNITKFSLSQLTKIWSACQSNLPKNIFNFTVRYINNSLPTRQNLARWGLSPTSDCSRCLAPETLLHVVAGCQSYLERFTWRHDSVLNFLATSLQTVSGSHLYVDLPGYKSPSIITGDTYRPDLLLSTSTGTLYIVELTVGFESNLQKNVERKKSKYKELIREQNEHFNSVKFVNLSISSLGVFSKECSTFIEMLNDFGKTWVNDKLDSIASTYIRKWLELLLSATLSNVLHLHNKFGLNIILPSNKFLQCQTVFRKALKSSPNKAINYLWKDTSNHKNVQYDKYKNTKDLVNTIRKQPEYKLQHHLISQGSFFSNIIKHSTLSFNSIWSSVQSKLPKNIFNFTIRYINNTLPTRKNLLKWGILPTSECSFCLNPESLLHVVAGCKTYLNEGRFPWRHDSVLNFIASILKSVNHCNFYADLPGYISPSFLTGDELRPDLLITLENKCIYILELTVGFESNLLTNATRKGQKYQDLIKEQLKNYEKLKFVNLLISSLGLFSHPSLDFTEMLKDLKFDEQCRKYYVRKIINICI</sequence>
<reference evidence="1" key="1">
    <citation type="submission" date="2020-04" db="EMBL/GenBank/DDBJ databases">
        <authorList>
            <person name="Alioto T."/>
            <person name="Alioto T."/>
            <person name="Gomez Garrido J."/>
        </authorList>
    </citation>
    <scope>NUCLEOTIDE SEQUENCE</scope>
    <source>
        <strain evidence="1">A484AB</strain>
    </source>
</reference>
<dbReference type="InterPro" id="IPR026960">
    <property type="entry name" value="RVT-Znf"/>
</dbReference>
<proteinExistence type="predicted"/>
<feature type="non-terminal residue" evidence="1">
    <location>
        <position position="1284"/>
    </location>
</feature>
<dbReference type="OrthoDB" id="2213994at2759"/>
<dbReference type="Pfam" id="PF13966">
    <property type="entry name" value="zf-RVT"/>
    <property type="match status" value="2"/>
</dbReference>
<accession>A0A7D9LQF7</accession>
<dbReference type="SUPFAM" id="SSF56672">
    <property type="entry name" value="DNA/RNA polymerases"/>
    <property type="match status" value="1"/>
</dbReference>
<dbReference type="PANTHER" id="PTHR19446">
    <property type="entry name" value="REVERSE TRANSCRIPTASES"/>
    <property type="match status" value="1"/>
</dbReference>
<dbReference type="Pfam" id="PF00078">
    <property type="entry name" value="RVT_1"/>
    <property type="match status" value="1"/>
</dbReference>
<organism evidence="1 2">
    <name type="scientific">Paramuricea clavata</name>
    <name type="common">Red gorgonian</name>
    <name type="synonym">Violescent sea-whip</name>
    <dbReference type="NCBI Taxonomy" id="317549"/>
    <lineage>
        <taxon>Eukaryota</taxon>
        <taxon>Metazoa</taxon>
        <taxon>Cnidaria</taxon>
        <taxon>Anthozoa</taxon>
        <taxon>Octocorallia</taxon>
        <taxon>Malacalcyonacea</taxon>
        <taxon>Plexauridae</taxon>
        <taxon>Paramuricea</taxon>
    </lineage>
</organism>
<dbReference type="Proteomes" id="UP001152795">
    <property type="component" value="Unassembled WGS sequence"/>
</dbReference>
<evidence type="ECO:0000313" key="2">
    <source>
        <dbReference type="Proteomes" id="UP001152795"/>
    </source>
</evidence>
<dbReference type="InterPro" id="IPR000477">
    <property type="entry name" value="RT_dom"/>
</dbReference>
<gene>
    <name evidence="1" type="ORF">PACLA_8A010189</name>
</gene>
<dbReference type="EMBL" id="CACRXK020023189">
    <property type="protein sequence ID" value="CAB4037525.1"/>
    <property type="molecule type" value="Genomic_DNA"/>
</dbReference>
<keyword evidence="2" id="KW-1185">Reference proteome</keyword>
<protein>
    <submittedName>
        <fullName evidence="1">Uncharacterized protein</fullName>
    </submittedName>
</protein>
<dbReference type="CDD" id="cd01650">
    <property type="entry name" value="RT_nLTR_like"/>
    <property type="match status" value="1"/>
</dbReference>
<feature type="non-terminal residue" evidence="1">
    <location>
        <position position="1"/>
    </location>
</feature>
<comment type="caution">
    <text evidence="1">The sequence shown here is derived from an EMBL/GenBank/DDBJ whole genome shotgun (WGS) entry which is preliminary data.</text>
</comment>
<name>A0A7D9LQF7_PARCT</name>
<dbReference type="InterPro" id="IPR043502">
    <property type="entry name" value="DNA/RNA_pol_sf"/>
</dbReference>
<dbReference type="PROSITE" id="PS50878">
    <property type="entry name" value="RT_POL"/>
    <property type="match status" value="1"/>
</dbReference>